<dbReference type="GO" id="GO:0000156">
    <property type="term" value="F:phosphorelay response regulator activity"/>
    <property type="evidence" value="ECO:0007669"/>
    <property type="project" value="InterPro"/>
</dbReference>
<dbReference type="PANTHER" id="PTHR37299">
    <property type="entry name" value="TRANSCRIPTIONAL REGULATOR-RELATED"/>
    <property type="match status" value="1"/>
</dbReference>
<evidence type="ECO:0000313" key="2">
    <source>
        <dbReference type="EMBL" id="TYB30780.1"/>
    </source>
</evidence>
<accession>A0A5D0MH70</accession>
<dbReference type="SMART" id="SM00850">
    <property type="entry name" value="LytTR"/>
    <property type="match status" value="1"/>
</dbReference>
<sequence>MGINSVCISDCNKTNNLIRDCFKYEEKGITDINYNQYKKDTFKKIKRKKPELIFLDFDEIMIDKLDIFRDSSYKPYIVFILDNKKVIHKIIKFNRLNYFTADCILKPLNEKKLIKTIERFFNYHKKSKNQNNKKIKFNLNNEIVYLYKSDIFYITTCEKYRMINTKKDNYYSNKSLKYYEKKFKDIGFERINRYYLINMNKVQKIKKINYRKIIIYVEDIYKKIRVGRKYLKKFK</sequence>
<name>A0A5D0MH70_9BACT</name>
<evidence type="ECO:0000259" key="1">
    <source>
        <dbReference type="PROSITE" id="PS50930"/>
    </source>
</evidence>
<reference evidence="2" key="1">
    <citation type="submission" date="2019-08" db="EMBL/GenBank/DDBJ databases">
        <title>Genomic characterization of a novel candidate phylum (ARYD3) from a high temperature, high salinity tertiary oil reservoir in north central Oklahoma, USA.</title>
        <authorList>
            <person name="Youssef N.H."/>
            <person name="Yadav A."/>
            <person name="Elshahed M.S."/>
        </authorList>
    </citation>
    <scope>NUCLEOTIDE SEQUENCE [LARGE SCALE GENOMIC DNA]</scope>
    <source>
        <strain evidence="2">ARYD3</strain>
    </source>
</reference>
<comment type="caution">
    <text evidence="2">The sequence shown here is derived from an EMBL/GenBank/DDBJ whole genome shotgun (WGS) entry which is preliminary data.</text>
</comment>
<dbReference type="PANTHER" id="PTHR37299:SF1">
    <property type="entry name" value="STAGE 0 SPORULATION PROTEIN A HOMOLOG"/>
    <property type="match status" value="1"/>
</dbReference>
<protein>
    <recommendedName>
        <fullName evidence="1">HTH LytTR-type domain-containing protein</fullName>
    </recommendedName>
</protein>
<dbReference type="Pfam" id="PF04397">
    <property type="entry name" value="LytTR"/>
    <property type="match status" value="1"/>
</dbReference>
<gene>
    <name evidence="2" type="ORF">FXF47_07490</name>
</gene>
<dbReference type="Proteomes" id="UP000324143">
    <property type="component" value="Unassembled WGS sequence"/>
</dbReference>
<dbReference type="InterPro" id="IPR007492">
    <property type="entry name" value="LytTR_DNA-bd_dom"/>
</dbReference>
<organism evidence="2 3">
    <name type="scientific">Candidatus Mcinerneyibacterium aminivorans</name>
    <dbReference type="NCBI Taxonomy" id="2703815"/>
    <lineage>
        <taxon>Bacteria</taxon>
        <taxon>Candidatus Macinerneyibacteriota</taxon>
        <taxon>Candidatus Mcinerneyibacteria</taxon>
        <taxon>Candidatus Mcinerneyibacteriales</taxon>
        <taxon>Candidatus Mcinerneyibacteriaceae</taxon>
        <taxon>Candidatus Mcinerneyibacterium</taxon>
    </lineage>
</organism>
<dbReference type="InterPro" id="IPR046947">
    <property type="entry name" value="LytR-like"/>
</dbReference>
<feature type="domain" description="HTH LytTR-type" evidence="1">
    <location>
        <begin position="135"/>
        <end position="235"/>
    </location>
</feature>
<proteinExistence type="predicted"/>
<keyword evidence="3" id="KW-1185">Reference proteome</keyword>
<dbReference type="PROSITE" id="PS50930">
    <property type="entry name" value="HTH_LYTTR"/>
    <property type="match status" value="1"/>
</dbReference>
<evidence type="ECO:0000313" key="3">
    <source>
        <dbReference type="Proteomes" id="UP000324143"/>
    </source>
</evidence>
<dbReference type="GO" id="GO:0003677">
    <property type="term" value="F:DNA binding"/>
    <property type="evidence" value="ECO:0007669"/>
    <property type="project" value="InterPro"/>
</dbReference>
<dbReference type="AlphaFoldDB" id="A0A5D0MH70"/>
<dbReference type="Gene3D" id="2.40.50.1020">
    <property type="entry name" value="LytTr DNA-binding domain"/>
    <property type="match status" value="1"/>
</dbReference>
<dbReference type="EMBL" id="VSIX01000077">
    <property type="protein sequence ID" value="TYB30780.1"/>
    <property type="molecule type" value="Genomic_DNA"/>
</dbReference>